<dbReference type="GO" id="GO:0016787">
    <property type="term" value="F:hydrolase activity"/>
    <property type="evidence" value="ECO:0007669"/>
    <property type="project" value="UniProtKB-KW"/>
</dbReference>
<evidence type="ECO:0000256" key="9">
    <source>
        <dbReference type="ARBA" id="ARBA00023125"/>
    </source>
</evidence>
<name>V8C5L2_9HELI</name>
<dbReference type="Gene3D" id="3.30.420.10">
    <property type="entry name" value="Ribonuclease H-like superfamily/Ribonuclease H"/>
    <property type="match status" value="3"/>
</dbReference>
<dbReference type="GO" id="GO:0003677">
    <property type="term" value="F:DNA binding"/>
    <property type="evidence" value="ECO:0007669"/>
    <property type="project" value="UniProtKB-UniRule"/>
</dbReference>
<evidence type="ECO:0000256" key="11">
    <source>
        <dbReference type="ARBA" id="ARBA00046380"/>
    </source>
</evidence>
<keyword evidence="10" id="KW-0464">Manganese</keyword>
<dbReference type="PATRIC" id="fig|1357400.3.peg.2007"/>
<feature type="region of interest" description="Disordered" evidence="13">
    <location>
        <begin position="1"/>
        <end position="29"/>
    </location>
</feature>
<evidence type="ECO:0000256" key="5">
    <source>
        <dbReference type="ARBA" id="ARBA00022801"/>
    </source>
</evidence>
<evidence type="ECO:0000256" key="7">
    <source>
        <dbReference type="ARBA" id="ARBA00022884"/>
    </source>
</evidence>
<keyword evidence="16" id="KW-1185">Reference proteome</keyword>
<evidence type="ECO:0000256" key="12">
    <source>
        <dbReference type="HAMAP-Rule" id="MF_01480"/>
    </source>
</evidence>
<protein>
    <recommendedName>
        <fullName evidence="12">CRISPR-associated endonuclease Cas9</fullName>
        <ecNumber evidence="12">3.1.-.-</ecNumber>
    </recommendedName>
</protein>
<dbReference type="InterPro" id="IPR054369">
    <property type="entry name" value="Cas9_WED"/>
</dbReference>
<dbReference type="Pfam" id="PF18541">
    <property type="entry name" value="RuvC_III"/>
    <property type="match status" value="1"/>
</dbReference>
<evidence type="ECO:0000313" key="16">
    <source>
        <dbReference type="Proteomes" id="UP000018731"/>
    </source>
</evidence>
<dbReference type="GO" id="GO:0051607">
    <property type="term" value="P:defense response to virus"/>
    <property type="evidence" value="ECO:0007669"/>
    <property type="project" value="UniProtKB-UniRule"/>
</dbReference>
<feature type="domain" description="HNH Cas9-type" evidence="14">
    <location>
        <begin position="569"/>
        <end position="718"/>
    </location>
</feature>
<evidence type="ECO:0000256" key="3">
    <source>
        <dbReference type="ARBA" id="ARBA00022723"/>
    </source>
</evidence>
<dbReference type="AlphaFoldDB" id="V8C5L2"/>
<keyword evidence="7 12" id="KW-0694">RNA-binding</keyword>
<dbReference type="InterPro" id="IPR036397">
    <property type="entry name" value="RNaseH_sf"/>
</dbReference>
<dbReference type="RefSeq" id="WP_023928227.1">
    <property type="nucleotide sequence ID" value="NZ_KI669455.1"/>
</dbReference>
<dbReference type="GO" id="GO:0003723">
    <property type="term" value="F:RNA binding"/>
    <property type="evidence" value="ECO:0007669"/>
    <property type="project" value="UniProtKB-UniRule"/>
</dbReference>
<keyword evidence="4 12" id="KW-0255">Endonuclease</keyword>
<feature type="active site" description="For RuvC-like nuclease domain" evidence="12">
    <location>
        <position position="39"/>
    </location>
</feature>
<dbReference type="Pfam" id="PF13395">
    <property type="entry name" value="HNH_4"/>
    <property type="match status" value="1"/>
</dbReference>
<comment type="function">
    <text evidence="12">CRISPR (clustered regularly interspaced short palindromic repeat) is an adaptive immune system that provides protection against mobile genetic elements (viruses, transposable elements and conjugative plasmids). CRISPR clusters contain spacers, sequences complementary to antecedent mobile elements, and target invading nucleic acids. CRISPR clusters are transcribed and processed into CRISPR RNA (crRNA). In type II CRISPR systems correct processing of pre-crRNA requires a trans-encoded small RNA (tracrRNA), endogenous ribonuclease 3 (rnc) and this protein. The tracrRNA serves as a guide for ribonuclease 3-aided processing of pre-crRNA. Subsequently Cas9/crRNA/tracrRNA endonucleolytically cleaves linear or circular dsDNA target complementary to the spacer; Cas9 is inactive in the absence of the 2 guide RNAs (gRNA). Cas9 recognizes the protospacer adjacent motif (PAM) in the CRISPR repeat sequences to help distinguish self versus nonself, as targets within the bacterial CRISPR locus do not have PAMs. PAM recognition is also required for catalytic activity.</text>
</comment>
<dbReference type="InterPro" id="IPR033114">
    <property type="entry name" value="HNH_CAS9"/>
</dbReference>
<dbReference type="InterPro" id="IPR054373">
    <property type="entry name" value="Cas9_PI_C_campylobact"/>
</dbReference>
<keyword evidence="6" id="KW-0460">Magnesium</keyword>
<evidence type="ECO:0000256" key="8">
    <source>
        <dbReference type="ARBA" id="ARBA00023118"/>
    </source>
</evidence>
<organism evidence="15 16">
    <name type="scientific">Helicobacter macacae MIT 99-5501</name>
    <dbReference type="NCBI Taxonomy" id="1357400"/>
    <lineage>
        <taxon>Bacteria</taxon>
        <taxon>Pseudomonadati</taxon>
        <taxon>Campylobacterota</taxon>
        <taxon>Epsilonproteobacteria</taxon>
        <taxon>Campylobacterales</taxon>
        <taxon>Helicobacteraceae</taxon>
        <taxon>Helicobacter</taxon>
    </lineage>
</organism>
<dbReference type="GO" id="GO:0004519">
    <property type="term" value="F:endonuclease activity"/>
    <property type="evidence" value="ECO:0007669"/>
    <property type="project" value="UniProtKB-UniRule"/>
</dbReference>
<comment type="similarity">
    <text evidence="12">Belongs to the CRISPR-associated Cas9 family.</text>
</comment>
<dbReference type="InterPro" id="IPR003615">
    <property type="entry name" value="HNH_nuc"/>
</dbReference>
<proteinExistence type="inferred from homology"/>
<evidence type="ECO:0000256" key="13">
    <source>
        <dbReference type="SAM" id="MobiDB-lite"/>
    </source>
</evidence>
<dbReference type="NCBIfam" id="TIGR01865">
    <property type="entry name" value="cas_Csn1"/>
    <property type="match status" value="1"/>
</dbReference>
<keyword evidence="9 12" id="KW-0238">DNA-binding</keyword>
<evidence type="ECO:0000256" key="4">
    <source>
        <dbReference type="ARBA" id="ARBA00022759"/>
    </source>
</evidence>
<dbReference type="GO" id="GO:0046872">
    <property type="term" value="F:metal ion binding"/>
    <property type="evidence" value="ECO:0007669"/>
    <property type="project" value="UniProtKB-UniRule"/>
</dbReference>
<feature type="active site" description="Proton acceptor for HNH nuclease domain" evidence="12">
    <location>
        <position position="641"/>
    </location>
</feature>
<dbReference type="Proteomes" id="UP000018731">
    <property type="component" value="Unassembled WGS sequence"/>
</dbReference>
<dbReference type="OrthoDB" id="9777169at2"/>
<evidence type="ECO:0000256" key="1">
    <source>
        <dbReference type="ARBA" id="ARBA00001946"/>
    </source>
</evidence>
<dbReference type="GO" id="GO:0043571">
    <property type="term" value="P:maintenance of CRISPR repeat elements"/>
    <property type="evidence" value="ECO:0007669"/>
    <property type="project" value="UniProtKB-UniRule"/>
</dbReference>
<evidence type="ECO:0000256" key="2">
    <source>
        <dbReference type="ARBA" id="ARBA00022722"/>
    </source>
</evidence>
<accession>V8C5L2</accession>
<evidence type="ECO:0000256" key="10">
    <source>
        <dbReference type="ARBA" id="ARBA00023211"/>
    </source>
</evidence>
<comment type="caution">
    <text evidence="12">Lacks conserved residue(s) required for the propagation of feature annotation.</text>
</comment>
<dbReference type="PROSITE" id="PS51749">
    <property type="entry name" value="HNH_CAS9"/>
    <property type="match status" value="1"/>
</dbReference>
<dbReference type="eggNOG" id="COG3513">
    <property type="taxonomic scope" value="Bacteria"/>
</dbReference>
<dbReference type="EC" id="3.1.-.-" evidence="12"/>
<evidence type="ECO:0000313" key="15">
    <source>
        <dbReference type="EMBL" id="ETD22693.1"/>
    </source>
</evidence>
<keyword evidence="2 12" id="KW-0540">Nuclease</keyword>
<gene>
    <name evidence="12" type="primary">cas9</name>
    <name evidence="15" type="ORF">HMPREF2086_01492</name>
</gene>
<dbReference type="InterPro" id="IPR041383">
    <property type="entry name" value="RuvC_III"/>
</dbReference>
<evidence type="ECO:0000259" key="14">
    <source>
        <dbReference type="PROSITE" id="PS51749"/>
    </source>
</evidence>
<dbReference type="Pfam" id="PF22131">
    <property type="entry name" value="CjCas9_PI_CTD"/>
    <property type="match status" value="1"/>
</dbReference>
<reference evidence="15 16" key="1">
    <citation type="journal article" date="2014" name="Genome Announc.">
        <title>Draft genome sequences of six enterohepatic helicobacter species isolated from humans and one from rhesus macaques.</title>
        <authorList>
            <person name="Shen Z."/>
            <person name="Sheh A."/>
            <person name="Young S.K."/>
            <person name="Abouelliel A."/>
            <person name="Ward D.V."/>
            <person name="Earl A.M."/>
            <person name="Fox J.G."/>
        </authorList>
    </citation>
    <scope>NUCLEOTIDE SEQUENCE [LARGE SCALE GENOMIC DNA]</scope>
    <source>
        <strain evidence="15 16">MIT 99-5501</strain>
    </source>
</reference>
<comment type="cofactor">
    <cofactor evidence="1">
        <name>Mg(2+)</name>
        <dbReference type="ChEBI" id="CHEBI:18420"/>
    </cofactor>
</comment>
<evidence type="ECO:0000256" key="6">
    <source>
        <dbReference type="ARBA" id="ARBA00022842"/>
    </source>
</evidence>
<dbReference type="HOGENOM" id="CLU_007514_0_0_7"/>
<keyword evidence="8 12" id="KW-0051">Antiviral defense</keyword>
<dbReference type="HAMAP" id="MF_01480">
    <property type="entry name" value="Cas9"/>
    <property type="match status" value="1"/>
</dbReference>
<dbReference type="InterPro" id="IPR028629">
    <property type="entry name" value="Cas9"/>
</dbReference>
<dbReference type="Pfam" id="PF22129">
    <property type="entry name" value="CjCas9_WED-like"/>
    <property type="match status" value="1"/>
</dbReference>
<dbReference type="STRING" id="1357400.HMPREF2086_01492"/>
<comment type="domain">
    <text evidence="12">Has 2 endonuclease domains. The discontinuous RuvC-like domain cleaves the target DNA noncomplementary to crRNA while the HNH nuclease domain cleaves the target DNA complementary to crRNA.</text>
</comment>
<keyword evidence="3" id="KW-0479">Metal-binding</keyword>
<dbReference type="EMBL" id="AZJI01000007">
    <property type="protein sequence ID" value="ETD22693.1"/>
    <property type="molecule type" value="Genomic_DNA"/>
</dbReference>
<comment type="subunit">
    <text evidence="11 12">Monomer. Binds crRNA and tracrRNA.</text>
</comment>
<sequence length="1116" mass="126031">MSQNQNPNTQSHLNPTTQSSTQSNPQPTTQESLKILGFDIGVASIGWAFVEGGELKDCGVRIFTKAENPKDGSSLALPRREARGVRRRLARRKGRLNALKVLICKEFGLNRSDYLATAGELPKAYATSKETKSPYQLRAESLERKLSADEFARVILHIAKHRGYGNKHAKESSDDDSGKVKKAISENQKVMSEKGYTTAGQYLYGEFYQKARNFSEAEPKSPKNARGTQEFKNVRNKSENYARCLAQSELQKELEIIFAKQREFGFQFSDKKHKTINANGKLKELDFADAVLEIAFLQRPLKSFADKVGKCTFYEDKPRAPKDSLSAIEFVALTRIINTLANITKRSGEVYSADKVREILSIVLDKGEITYKNLRKVIALDERLQFPKDSKLDYAKEDAEKAKAIEFSKLKAFRKALGGSFEGFIRAELDSIATDIALIKSKDELKAKLANYQSLNDEQREKLSELSFDKFIDLSFKALEAILPLMRGDKDDKIYRYDEAWREAGLVEVAKKTQKGDSLPPLIEYEKDLANPVVARALAEYRKVLNALLKKHGKVHKIHLEFTRQAGVSSKERGEIIAEQNKRLKANEEARKRCEEYGLIPSGKNILKLKLWQEQGEFCVYSGKKITQSDLRDESTLQIDHIYPYSRSYDDSQNNKVLVFTDANQNKLNQTPYEAFGKDISKWNQILGRIEKLPKAKKNRITNKNFANKEAGFIARNIVDTSYIARLSASYTDAFIEFCPLAENEDTTLGRGEKGSKKHISVVNGSLTATMRHYWGLNTLLDGENSESKDRSNHLHHALDAIIIAYVNDSVIKAFSDFKKTQEQNKARLIAKEIESAEYKISRRFFSPSGFENNEAFRQAIKRKILGQSLESRENDMTINSEALGEKVGGIFVSKPPRKRARGALHKETFSSIDDKDLLKTYGGKEGVNRAIKLGKVRQIGSKIADNGTMVRVDIFRHKVSGKFYGVPIYTMDFALGILPNKAVVGGKDKSGVIKDWLPMDSNYEFCFSLFKDDLILVQKKEMSKAELCYFAGFDTSGGQIKVEKHDNHFATLTDNQRLLFNIATPKEVAGKSIGIQNLKVFEKWQVSPLGEVSKAEFKEREPIALKSTPKRFLQG</sequence>
<comment type="caution">
    <text evidence="15">The sequence shown here is derived from an EMBL/GenBank/DDBJ whole genome shotgun (WGS) entry which is preliminary data.</text>
</comment>
<keyword evidence="5 12" id="KW-0378">Hydrolase</keyword>